<evidence type="ECO:0000313" key="2">
    <source>
        <dbReference type="Proteomes" id="UP000824049"/>
    </source>
</evidence>
<reference evidence="1" key="2">
    <citation type="submission" date="2021-04" db="EMBL/GenBank/DDBJ databases">
        <authorList>
            <person name="Gilroy R."/>
        </authorList>
    </citation>
    <scope>NUCLEOTIDE SEQUENCE</scope>
    <source>
        <strain evidence="1">CHK179-28034</strain>
    </source>
</reference>
<dbReference type="AlphaFoldDB" id="A0A9D2ELE3"/>
<organism evidence="1 2">
    <name type="scientific">Candidatus Anaerobutyricum stercoris</name>
    <dbReference type="NCBI Taxonomy" id="2838457"/>
    <lineage>
        <taxon>Bacteria</taxon>
        <taxon>Bacillati</taxon>
        <taxon>Bacillota</taxon>
        <taxon>Clostridia</taxon>
        <taxon>Lachnospirales</taxon>
        <taxon>Lachnospiraceae</taxon>
        <taxon>Anaerobutyricum</taxon>
    </lineage>
</organism>
<dbReference type="EMBL" id="DXBR01000051">
    <property type="protein sequence ID" value="HIZ39377.1"/>
    <property type="molecule type" value="Genomic_DNA"/>
</dbReference>
<gene>
    <name evidence="1" type="ORF">H9968_05525</name>
</gene>
<sequence length="88" mass="10387">MVKGLDIFYDYFSEYTDQYVLIGGAACDLSFHNNNIDFRATKDLDMVMVVEAQTKEFAQRFWEFIQKGKYRNRARSNGKPQVNVHFFT</sequence>
<protein>
    <submittedName>
        <fullName evidence="1">Uncharacterized protein</fullName>
    </submittedName>
</protein>
<accession>A0A9D2ELE3</accession>
<name>A0A9D2ELE3_9FIRM</name>
<proteinExistence type="predicted"/>
<evidence type="ECO:0000313" key="1">
    <source>
        <dbReference type="EMBL" id="HIZ39377.1"/>
    </source>
</evidence>
<comment type="caution">
    <text evidence="1">The sequence shown here is derived from an EMBL/GenBank/DDBJ whole genome shotgun (WGS) entry which is preliminary data.</text>
</comment>
<reference evidence="1" key="1">
    <citation type="journal article" date="2021" name="PeerJ">
        <title>Extensive microbial diversity within the chicken gut microbiome revealed by metagenomics and culture.</title>
        <authorList>
            <person name="Gilroy R."/>
            <person name="Ravi A."/>
            <person name="Getino M."/>
            <person name="Pursley I."/>
            <person name="Horton D.L."/>
            <person name="Alikhan N.F."/>
            <person name="Baker D."/>
            <person name="Gharbi K."/>
            <person name="Hall N."/>
            <person name="Watson M."/>
            <person name="Adriaenssens E.M."/>
            <person name="Foster-Nyarko E."/>
            <person name="Jarju S."/>
            <person name="Secka A."/>
            <person name="Antonio M."/>
            <person name="Oren A."/>
            <person name="Chaudhuri R.R."/>
            <person name="La Ragione R."/>
            <person name="Hildebrand F."/>
            <person name="Pallen M.J."/>
        </authorList>
    </citation>
    <scope>NUCLEOTIDE SEQUENCE</scope>
    <source>
        <strain evidence="1">CHK179-28034</strain>
    </source>
</reference>
<dbReference type="Proteomes" id="UP000824049">
    <property type="component" value="Unassembled WGS sequence"/>
</dbReference>